<dbReference type="Pfam" id="PF12833">
    <property type="entry name" value="HTH_18"/>
    <property type="match status" value="1"/>
</dbReference>
<dbReference type="InterPro" id="IPR018060">
    <property type="entry name" value="HTH_AraC"/>
</dbReference>
<comment type="caution">
    <text evidence="5">The sequence shown here is derived from an EMBL/GenBank/DDBJ whole genome shotgun (WGS) entry which is preliminary data.</text>
</comment>
<proteinExistence type="predicted"/>
<organism evidence="5 6">
    <name type="scientific">Rugamonas apoptosis</name>
    <dbReference type="NCBI Taxonomy" id="2758570"/>
    <lineage>
        <taxon>Bacteria</taxon>
        <taxon>Pseudomonadati</taxon>
        <taxon>Pseudomonadota</taxon>
        <taxon>Betaproteobacteria</taxon>
        <taxon>Burkholderiales</taxon>
        <taxon>Oxalobacteraceae</taxon>
        <taxon>Telluria group</taxon>
        <taxon>Rugamonas</taxon>
    </lineage>
</organism>
<dbReference type="PANTHER" id="PTHR47894:SF1">
    <property type="entry name" value="HTH-TYPE TRANSCRIPTIONAL REGULATOR VQSM"/>
    <property type="match status" value="1"/>
</dbReference>
<dbReference type="SUPFAM" id="SSF46689">
    <property type="entry name" value="Homeodomain-like"/>
    <property type="match status" value="1"/>
</dbReference>
<dbReference type="GO" id="GO:0005829">
    <property type="term" value="C:cytosol"/>
    <property type="evidence" value="ECO:0007669"/>
    <property type="project" value="TreeGrafter"/>
</dbReference>
<name>A0A7W2F7R4_9BURK</name>
<dbReference type="Proteomes" id="UP000573499">
    <property type="component" value="Unassembled WGS sequence"/>
</dbReference>
<reference evidence="5 6" key="1">
    <citation type="submission" date="2020-07" db="EMBL/GenBank/DDBJ databases">
        <title>Novel species isolated from subtropical streams in China.</title>
        <authorList>
            <person name="Lu H."/>
        </authorList>
    </citation>
    <scope>NUCLEOTIDE SEQUENCE [LARGE SCALE GENOMIC DNA]</scope>
    <source>
        <strain evidence="5 6">LX47W</strain>
    </source>
</reference>
<evidence type="ECO:0000256" key="3">
    <source>
        <dbReference type="ARBA" id="ARBA00023163"/>
    </source>
</evidence>
<feature type="domain" description="HTH araC/xylS-type" evidence="4">
    <location>
        <begin position="89"/>
        <end position="187"/>
    </location>
</feature>
<dbReference type="Gene3D" id="1.10.10.60">
    <property type="entry name" value="Homeodomain-like"/>
    <property type="match status" value="1"/>
</dbReference>
<protein>
    <submittedName>
        <fullName evidence="5">Helix-turn-helix transcriptional regulator</fullName>
    </submittedName>
</protein>
<evidence type="ECO:0000256" key="1">
    <source>
        <dbReference type="ARBA" id="ARBA00023015"/>
    </source>
</evidence>
<evidence type="ECO:0000313" key="5">
    <source>
        <dbReference type="EMBL" id="MBA5686660.1"/>
    </source>
</evidence>
<accession>A0A7W2F7R4</accession>
<evidence type="ECO:0000313" key="6">
    <source>
        <dbReference type="Proteomes" id="UP000573499"/>
    </source>
</evidence>
<evidence type="ECO:0000256" key="2">
    <source>
        <dbReference type="ARBA" id="ARBA00023125"/>
    </source>
</evidence>
<dbReference type="GO" id="GO:0000976">
    <property type="term" value="F:transcription cis-regulatory region binding"/>
    <property type="evidence" value="ECO:0007669"/>
    <property type="project" value="TreeGrafter"/>
</dbReference>
<gene>
    <name evidence="5" type="ORF">H3H39_06280</name>
</gene>
<dbReference type="PROSITE" id="PS01124">
    <property type="entry name" value="HTH_ARAC_FAMILY_2"/>
    <property type="match status" value="1"/>
</dbReference>
<sequence>MALHTLPSPLHVVRVLKLSMARLDLNLEALFLAAGLDEHELQACDEQSLSDRLSALWSLMVARTGDPLIGLPPDDPCRPEAELPVSMSARVLQALTQALGDGGPLRQVVAARLFVSERTLQRHLAMEGTSFKALLDATRRELARQALVAGGLPLKRLCGRLGFSDPSVLHRACRRWFGATPCELASGRRQAPPAEAE</sequence>
<keyword evidence="1" id="KW-0805">Transcription regulation</keyword>
<evidence type="ECO:0000259" key="4">
    <source>
        <dbReference type="PROSITE" id="PS01124"/>
    </source>
</evidence>
<keyword evidence="6" id="KW-1185">Reference proteome</keyword>
<dbReference type="GO" id="GO:0003700">
    <property type="term" value="F:DNA-binding transcription factor activity"/>
    <property type="evidence" value="ECO:0007669"/>
    <property type="project" value="InterPro"/>
</dbReference>
<keyword evidence="2" id="KW-0238">DNA-binding</keyword>
<dbReference type="InterPro" id="IPR009057">
    <property type="entry name" value="Homeodomain-like_sf"/>
</dbReference>
<dbReference type="EMBL" id="JACEZU010000002">
    <property type="protein sequence ID" value="MBA5686660.1"/>
    <property type="molecule type" value="Genomic_DNA"/>
</dbReference>
<keyword evidence="3" id="KW-0804">Transcription</keyword>
<dbReference type="PANTHER" id="PTHR47894">
    <property type="entry name" value="HTH-TYPE TRANSCRIPTIONAL REGULATOR GADX"/>
    <property type="match status" value="1"/>
</dbReference>
<dbReference type="SMART" id="SM00342">
    <property type="entry name" value="HTH_ARAC"/>
    <property type="match status" value="1"/>
</dbReference>
<dbReference type="AlphaFoldDB" id="A0A7W2F7R4"/>